<feature type="domain" description="SAP" evidence="4">
    <location>
        <begin position="6"/>
        <end position="40"/>
    </location>
</feature>
<evidence type="ECO:0000256" key="3">
    <source>
        <dbReference type="SAM" id="MobiDB-lite"/>
    </source>
</evidence>
<dbReference type="EMBL" id="HBKN01027091">
    <property type="protein sequence ID" value="CAE2310270.1"/>
    <property type="molecule type" value="Transcribed_RNA"/>
</dbReference>
<evidence type="ECO:0000256" key="1">
    <source>
        <dbReference type="ARBA" id="ARBA00022553"/>
    </source>
</evidence>
<proteinExistence type="inferred from homology"/>
<dbReference type="Gene3D" id="1.10.720.30">
    <property type="entry name" value="SAP domain"/>
    <property type="match status" value="1"/>
</dbReference>
<dbReference type="AlphaFoldDB" id="A0A6U6B986"/>
<feature type="compositionally biased region" description="Low complexity" evidence="3">
    <location>
        <begin position="88"/>
        <end position="107"/>
    </location>
</feature>
<dbReference type="InterPro" id="IPR052240">
    <property type="entry name" value="SAP_domain_ribonucleoprotein"/>
</dbReference>
<feature type="compositionally biased region" description="Low complexity" evidence="3">
    <location>
        <begin position="172"/>
        <end position="182"/>
    </location>
</feature>
<dbReference type="PANTHER" id="PTHR46551:SF1">
    <property type="entry name" value="SAP DOMAIN-CONTAINING RIBONUCLEOPROTEIN"/>
    <property type="match status" value="1"/>
</dbReference>
<evidence type="ECO:0000259" key="4">
    <source>
        <dbReference type="PROSITE" id="PS50800"/>
    </source>
</evidence>
<feature type="region of interest" description="Disordered" evidence="3">
    <location>
        <begin position="168"/>
        <end position="221"/>
    </location>
</feature>
<feature type="compositionally biased region" description="Basic and acidic residues" evidence="3">
    <location>
        <begin position="69"/>
        <end position="86"/>
    </location>
</feature>
<keyword evidence="1" id="KW-0597">Phosphoprotein</keyword>
<name>A0A6U6B986_GUITH</name>
<gene>
    <name evidence="5" type="ORF">GTHE00462_LOCUS20953</name>
    <name evidence="6" type="ORF">GTHE00462_LOCUS20956</name>
</gene>
<feature type="compositionally biased region" description="Basic and acidic residues" evidence="3">
    <location>
        <begin position="38"/>
        <end position="51"/>
    </location>
</feature>
<dbReference type="EMBL" id="HBKN01027095">
    <property type="protein sequence ID" value="CAE2310273.1"/>
    <property type="molecule type" value="Transcribed_RNA"/>
</dbReference>
<dbReference type="Pfam" id="PF02037">
    <property type="entry name" value="SAP"/>
    <property type="match status" value="1"/>
</dbReference>
<feature type="compositionally biased region" description="Basic and acidic residues" evidence="3">
    <location>
        <begin position="183"/>
        <end position="198"/>
    </location>
</feature>
<reference evidence="6" key="1">
    <citation type="submission" date="2021-01" db="EMBL/GenBank/DDBJ databases">
        <authorList>
            <person name="Corre E."/>
            <person name="Pelletier E."/>
            <person name="Niang G."/>
            <person name="Scheremetjew M."/>
            <person name="Finn R."/>
            <person name="Kale V."/>
            <person name="Holt S."/>
            <person name="Cochrane G."/>
            <person name="Meng A."/>
            <person name="Brown T."/>
            <person name="Cohen L."/>
        </authorList>
    </citation>
    <scope>NUCLEOTIDE SEQUENCE</scope>
    <source>
        <strain evidence="6">CCMP 2712</strain>
    </source>
</reference>
<dbReference type="Pfam" id="PF18592">
    <property type="entry name" value="Tho1_MOS11_C"/>
    <property type="match status" value="1"/>
</dbReference>
<dbReference type="SUPFAM" id="SSF68906">
    <property type="entry name" value="SAP domain"/>
    <property type="match status" value="1"/>
</dbReference>
<dbReference type="GO" id="GO:0016973">
    <property type="term" value="P:poly(A)+ mRNA export from nucleus"/>
    <property type="evidence" value="ECO:0007669"/>
    <property type="project" value="TreeGrafter"/>
</dbReference>
<feature type="region of interest" description="Disordered" evidence="3">
    <location>
        <begin position="19"/>
        <end position="135"/>
    </location>
</feature>
<evidence type="ECO:0000313" key="5">
    <source>
        <dbReference type="EMBL" id="CAE2310270.1"/>
    </source>
</evidence>
<comment type="similarity">
    <text evidence="2">Belongs to the SAP domain-containing ribonucleoprotein family.</text>
</comment>
<evidence type="ECO:0000313" key="6">
    <source>
        <dbReference type="EMBL" id="CAE2310273.1"/>
    </source>
</evidence>
<sequence length="221" mass="23476">MKASEAGKLKVAELQKLLKERGLPSSGTKAELVQRLVEASEKNPANDEANKNSEPSAAPAKSTAAESGVAKEKVAEPSTKTEDSESKAAATAPAAAATTPTAPEANAHGTSKPVSLDLDENERRKARAAKFGLPSEELNNDKLKARAAKFGLPLASIQEDKIKARMERFQDANKSSPSSSKNSAEEEAKRLKRAERFGHTVVATGPEADKLAAREKRFKSS</sequence>
<dbReference type="PROSITE" id="PS50800">
    <property type="entry name" value="SAP"/>
    <property type="match status" value="1"/>
</dbReference>
<protein>
    <recommendedName>
        <fullName evidence="4">SAP domain-containing protein</fullName>
    </recommendedName>
</protein>
<dbReference type="GO" id="GO:0005634">
    <property type="term" value="C:nucleus"/>
    <property type="evidence" value="ECO:0007669"/>
    <property type="project" value="TreeGrafter"/>
</dbReference>
<dbReference type="InterPro" id="IPR036361">
    <property type="entry name" value="SAP_dom_sf"/>
</dbReference>
<evidence type="ECO:0000256" key="2">
    <source>
        <dbReference type="ARBA" id="ARBA00046328"/>
    </source>
</evidence>
<dbReference type="InterPro" id="IPR040746">
    <property type="entry name" value="THO1_MOS11_C"/>
</dbReference>
<dbReference type="SMART" id="SM00513">
    <property type="entry name" value="SAP"/>
    <property type="match status" value="1"/>
</dbReference>
<dbReference type="InterPro" id="IPR003034">
    <property type="entry name" value="SAP_dom"/>
</dbReference>
<organism evidence="6">
    <name type="scientific">Guillardia theta</name>
    <name type="common">Cryptophyte</name>
    <name type="synonym">Cryptomonas phi</name>
    <dbReference type="NCBI Taxonomy" id="55529"/>
    <lineage>
        <taxon>Eukaryota</taxon>
        <taxon>Cryptophyceae</taxon>
        <taxon>Pyrenomonadales</taxon>
        <taxon>Geminigeraceae</taxon>
        <taxon>Guillardia</taxon>
    </lineage>
</organism>
<accession>A0A6U6B986</accession>
<dbReference type="PANTHER" id="PTHR46551">
    <property type="entry name" value="SAP DOMAIN-CONTAINING RIBONUCLEOPROTEIN"/>
    <property type="match status" value="1"/>
</dbReference>